<dbReference type="AlphaFoldDB" id="D5WMF5"/>
<proteinExistence type="predicted"/>
<dbReference type="Gene3D" id="2.40.50.230">
    <property type="entry name" value="Gp5 N-terminal domain"/>
    <property type="match status" value="1"/>
</dbReference>
<dbReference type="InterPro" id="IPR041599">
    <property type="entry name" value="Gp138_N"/>
</dbReference>
<gene>
    <name evidence="3" type="ordered locus">BC1002_6560</name>
</gene>
<dbReference type="Pfam" id="PF18352">
    <property type="entry name" value="Gp138_N"/>
    <property type="match status" value="1"/>
</dbReference>
<protein>
    <recommendedName>
        <fullName evidence="2">Phage protein Gp138 N-terminal domain-containing protein</fullName>
    </recommendedName>
</protein>
<dbReference type="EMBL" id="CP002015">
    <property type="protein sequence ID" value="ADG20401.1"/>
    <property type="molecule type" value="Genomic_DNA"/>
</dbReference>
<accession>D5WMF5</accession>
<dbReference type="STRING" id="640511.BC1002_6560"/>
<feature type="region of interest" description="Disordered" evidence="1">
    <location>
        <begin position="211"/>
        <end position="234"/>
    </location>
</feature>
<feature type="domain" description="Phage protein Gp138 N-terminal" evidence="2">
    <location>
        <begin position="31"/>
        <end position="127"/>
    </location>
</feature>
<dbReference type="KEGG" id="bge:BC1002_6560"/>
<reference evidence="4" key="1">
    <citation type="submission" date="2010-04" db="EMBL/GenBank/DDBJ databases">
        <title>Complete sequence of chromosome 3 of Burkholderia sp. CCGE1002.</title>
        <authorList>
            <consortium name="US DOE Joint Genome Institute"/>
            <person name="Lucas S."/>
            <person name="Copeland A."/>
            <person name="Lapidus A."/>
            <person name="Cheng J.-F."/>
            <person name="Bruce D."/>
            <person name="Goodwin L."/>
            <person name="Pitluck S."/>
            <person name="Chertkov O."/>
            <person name="Detter J.C."/>
            <person name="Han C."/>
            <person name="Tapia R."/>
            <person name="Land M."/>
            <person name="Hauser L."/>
            <person name="Kyrpides N."/>
            <person name="Ovchinnikova G."/>
            <person name="Martinez-Romero E."/>
            <person name="Hernandez M.A.R."/>
            <person name="Tiedje J.M."/>
            <person name="Woyke T."/>
        </authorList>
    </citation>
    <scope>NUCLEOTIDE SEQUENCE [LARGE SCALE GENOMIC DNA]</scope>
    <source>
        <strain evidence="4">CCGE1002</strain>
    </source>
</reference>
<reference evidence="3 4" key="2">
    <citation type="journal article" date="2012" name="J. Bacteriol.">
        <title>Genome Sequences of Burkholderia sp. Strains CCGE1002 and H160, Isolated from Legume Nodules in Mexico and Brazil.</title>
        <authorList>
            <person name="Ormeno-Orrillo E."/>
            <person name="Rogel M.A."/>
            <person name="Chueire L.M."/>
            <person name="Tiedje J.M."/>
            <person name="Martinez-Romero E."/>
            <person name="Hungria M."/>
        </authorList>
    </citation>
    <scope>NUCLEOTIDE SEQUENCE [LARGE SCALE GENOMIC DNA]</scope>
    <source>
        <strain evidence="3 4">CCGE1002</strain>
    </source>
</reference>
<dbReference type="Proteomes" id="UP000002190">
    <property type="component" value="Chromosome 3"/>
</dbReference>
<evidence type="ECO:0000256" key="1">
    <source>
        <dbReference type="SAM" id="MobiDB-lite"/>
    </source>
</evidence>
<evidence type="ECO:0000313" key="3">
    <source>
        <dbReference type="EMBL" id="ADG20401.1"/>
    </source>
</evidence>
<name>D5WMF5_PARAM</name>
<organism evidence="3 4">
    <name type="scientific">Paraburkholderia atlantica</name>
    <dbReference type="NCBI Taxonomy" id="2654982"/>
    <lineage>
        <taxon>Bacteria</taxon>
        <taxon>Pseudomonadati</taxon>
        <taxon>Pseudomonadota</taxon>
        <taxon>Betaproteobacteria</taxon>
        <taxon>Burkholderiales</taxon>
        <taxon>Burkholderiaceae</taxon>
        <taxon>Paraburkholderia</taxon>
    </lineage>
</organism>
<evidence type="ECO:0000259" key="2">
    <source>
        <dbReference type="Pfam" id="PF18352"/>
    </source>
</evidence>
<dbReference type="eggNOG" id="COG4540">
    <property type="taxonomic scope" value="Bacteria"/>
</dbReference>
<sequence>MGTFDEDMPSAELARSNEMRAELLKVRTAFPGIVESFDPDARTVTVRPAIDAVLADGSAAELPLLVDVPVSFPMGGPFVIEWPLKRGDEGQVIINDRCIDGWFVSGRNGPPMDLRLHDLSDATFFPGICSLPNVPGGFDMEALVIRQIDGLAKFRMDSGGNIEVDGALLTVKCPAIFEKLLTYQAGMAGQGGGAGTTIRGDMDHSGGTIRSNGVSVDGHTHIDSMGGETQEPRG</sequence>
<dbReference type="GeneID" id="301097626"/>
<dbReference type="HOGENOM" id="CLU_098186_0_0_4"/>
<evidence type="ECO:0000313" key="4">
    <source>
        <dbReference type="Proteomes" id="UP000002190"/>
    </source>
</evidence>
<dbReference type="InterPro" id="IPR037026">
    <property type="entry name" value="Vgr_OB-fold_dom_sf"/>
</dbReference>
<dbReference type="RefSeq" id="WP_013094188.1">
    <property type="nucleotide sequence ID" value="NC_014119.1"/>
</dbReference>